<evidence type="ECO:0000313" key="1">
    <source>
        <dbReference type="EMBL" id="EHU02193.1"/>
    </source>
</evidence>
<gene>
    <name evidence="1" type="ORF">CKS_0736</name>
</gene>
<accession>H3RAI0</accession>
<reference evidence="1 2" key="1">
    <citation type="journal article" date="2012" name="Mol. Microbiol.">
        <title>The genetic and structural basis of two distinct terminal side branch residues in stewartan and amylovoran exopolysaccharides and their potential role in host adaptation.</title>
        <authorList>
            <person name="Wang X."/>
            <person name="Yang F."/>
            <person name="von Bodman S.B."/>
        </authorList>
    </citation>
    <scope>NUCLEOTIDE SEQUENCE [LARGE SCALE GENOMIC DNA]</scope>
    <source>
        <strain evidence="1 2">DC283</strain>
    </source>
</reference>
<dbReference type="EMBL" id="AHIE01000002">
    <property type="protein sequence ID" value="EHU02193.1"/>
    <property type="molecule type" value="Genomic_DNA"/>
</dbReference>
<evidence type="ECO:0000313" key="2">
    <source>
        <dbReference type="Proteomes" id="UP000005050"/>
    </source>
</evidence>
<organism evidence="1 2">
    <name type="scientific">Pantoea stewartii subsp. stewartii DC283</name>
    <dbReference type="NCBI Taxonomy" id="660596"/>
    <lineage>
        <taxon>Bacteria</taxon>
        <taxon>Pseudomonadati</taxon>
        <taxon>Pseudomonadota</taxon>
        <taxon>Gammaproteobacteria</taxon>
        <taxon>Enterobacterales</taxon>
        <taxon>Erwiniaceae</taxon>
        <taxon>Pantoea</taxon>
    </lineage>
</organism>
<name>H3RAI0_PANSE</name>
<dbReference type="Proteomes" id="UP000005050">
    <property type="component" value="Unassembled WGS sequence"/>
</dbReference>
<feature type="non-terminal residue" evidence="1">
    <location>
        <position position="1"/>
    </location>
</feature>
<protein>
    <submittedName>
        <fullName evidence="1">Transposase</fullName>
    </submittedName>
</protein>
<comment type="caution">
    <text evidence="1">The sequence shown here is derived from an EMBL/GenBank/DDBJ whole genome shotgun (WGS) entry which is preliminary data.</text>
</comment>
<proteinExistence type="predicted"/>
<sequence length="35" mass="4064">TRDGKIHLTPAQLSMLLEGINWKHPQRTERPGIRI</sequence>
<dbReference type="AlphaFoldDB" id="H3RAI0"/>
<dbReference type="OrthoDB" id="4956084at2"/>